<feature type="coiled-coil region" evidence="1">
    <location>
        <begin position="473"/>
        <end position="518"/>
    </location>
</feature>
<feature type="compositionally biased region" description="Basic and acidic residues" evidence="2">
    <location>
        <begin position="697"/>
        <end position="706"/>
    </location>
</feature>
<evidence type="ECO:0000259" key="3">
    <source>
        <dbReference type="PROSITE" id="PS50104"/>
    </source>
</evidence>
<evidence type="ECO:0000256" key="1">
    <source>
        <dbReference type="SAM" id="Coils"/>
    </source>
</evidence>
<dbReference type="Gene3D" id="3.40.50.10140">
    <property type="entry name" value="Toll/interleukin-1 receptor homology (TIR) domain"/>
    <property type="match status" value="2"/>
</dbReference>
<dbReference type="Proteomes" id="UP000828390">
    <property type="component" value="Unassembled WGS sequence"/>
</dbReference>
<reference evidence="4" key="1">
    <citation type="journal article" date="2019" name="bioRxiv">
        <title>The Genome of the Zebra Mussel, Dreissena polymorpha: A Resource for Invasive Species Research.</title>
        <authorList>
            <person name="McCartney M.A."/>
            <person name="Auch B."/>
            <person name="Kono T."/>
            <person name="Mallez S."/>
            <person name="Zhang Y."/>
            <person name="Obille A."/>
            <person name="Becker A."/>
            <person name="Abrahante J.E."/>
            <person name="Garbe J."/>
            <person name="Badalamenti J.P."/>
            <person name="Herman A."/>
            <person name="Mangelson H."/>
            <person name="Liachko I."/>
            <person name="Sullivan S."/>
            <person name="Sone E.D."/>
            <person name="Koren S."/>
            <person name="Silverstein K.A.T."/>
            <person name="Beckman K.B."/>
            <person name="Gohl D.M."/>
        </authorList>
    </citation>
    <scope>NUCLEOTIDE SEQUENCE</scope>
    <source>
        <strain evidence="4">Duluth1</strain>
        <tissue evidence="4">Whole animal</tissue>
    </source>
</reference>
<evidence type="ECO:0000313" key="5">
    <source>
        <dbReference type="Proteomes" id="UP000828390"/>
    </source>
</evidence>
<feature type="domain" description="TIR" evidence="3">
    <location>
        <begin position="213"/>
        <end position="354"/>
    </location>
</feature>
<accession>A0A9D3YUW2</accession>
<dbReference type="SUPFAM" id="SSF52200">
    <property type="entry name" value="Toll/Interleukin receptor TIR domain"/>
    <property type="match status" value="2"/>
</dbReference>
<sequence>MDPGIIGVHLLSDVIGSQASNLGILHGIDPRVTTLKDLRVSLSNQLLSCPTNYCFCTKEGWIISEVQETNICVAQLLNQNNEINLKIKYDLPKVGIRNRQHVMIGFVHASFTSKLSGLRSLIEQQPAVTFQFLDGNLWPISLLQEDHMIIADILIGHCVTTNLHMIIQSPQISPTKEPPFKRMKINPQLSFRSSKDLSRPSTLPTDMTDGQLEPKQVLISYVRSEAASHALRLKEWLSKKGLSVYLDVHEIQTGVDWQDSLNFAVSGCEVFVPLVTKTYGETQWTNREIKLADVLGKYILPVSFLKEWPPRCLAIQFATTQFIPWRPTDLNPDNADDDILNWKTEDVKLVSEKIANRVRKLVNSQMPSLLKRGTVVKSCACVEEDNLMATINDREGKPLVMICLHPDQVSFAEELQSLLERSGLEVWCTTQLDKAHLEYIDSLANSQEGITYSILNKSDCKSHLSASEKDRDLKKEERDLKNKDWDLKKEERDLTNDHMDLKKDHRDLKKDLRDRKKEDMDLKNEERNRKNICKFQEMADEASVVLFILSEVFADSRVCQQQVFYCEHRKRVIPILYEGFTMPDWMAMLVGSHRLERRQDEDFQEVLVQRIKSSVDPALRLKQSKSVGFTPSPSEFQMFQSNRSLSNSWGSPWTFPIKVPSLRRQSSLKEQSFENGTSIMPDDVIVYGKPGSNNSSKSDERSENGESVKYSTGITPTLENGITRVALREIYSKVMERHRQMEKQKRIMKTG</sequence>
<organism evidence="4 5">
    <name type="scientific">Dreissena polymorpha</name>
    <name type="common">Zebra mussel</name>
    <name type="synonym">Mytilus polymorpha</name>
    <dbReference type="NCBI Taxonomy" id="45954"/>
    <lineage>
        <taxon>Eukaryota</taxon>
        <taxon>Metazoa</taxon>
        <taxon>Spiralia</taxon>
        <taxon>Lophotrochozoa</taxon>
        <taxon>Mollusca</taxon>
        <taxon>Bivalvia</taxon>
        <taxon>Autobranchia</taxon>
        <taxon>Heteroconchia</taxon>
        <taxon>Euheterodonta</taxon>
        <taxon>Imparidentia</taxon>
        <taxon>Neoheterodontei</taxon>
        <taxon>Myida</taxon>
        <taxon>Dreissenoidea</taxon>
        <taxon>Dreissenidae</taxon>
        <taxon>Dreissena</taxon>
    </lineage>
</organism>
<dbReference type="EMBL" id="JAIWYP010000014">
    <property type="protein sequence ID" value="KAH3707798.1"/>
    <property type="molecule type" value="Genomic_DNA"/>
</dbReference>
<reference evidence="4" key="2">
    <citation type="submission" date="2020-11" db="EMBL/GenBank/DDBJ databases">
        <authorList>
            <person name="McCartney M.A."/>
            <person name="Auch B."/>
            <person name="Kono T."/>
            <person name="Mallez S."/>
            <person name="Becker A."/>
            <person name="Gohl D.M."/>
            <person name="Silverstein K.A.T."/>
            <person name="Koren S."/>
            <person name="Bechman K.B."/>
            <person name="Herman A."/>
            <person name="Abrahante J.E."/>
            <person name="Garbe J."/>
        </authorList>
    </citation>
    <scope>NUCLEOTIDE SEQUENCE</scope>
    <source>
        <strain evidence="4">Duluth1</strain>
        <tissue evidence="4">Whole animal</tissue>
    </source>
</reference>
<protein>
    <recommendedName>
        <fullName evidence="3">TIR domain-containing protein</fullName>
    </recommendedName>
</protein>
<dbReference type="PROSITE" id="PS50104">
    <property type="entry name" value="TIR"/>
    <property type="match status" value="1"/>
</dbReference>
<feature type="region of interest" description="Disordered" evidence="2">
    <location>
        <begin position="679"/>
        <end position="713"/>
    </location>
</feature>
<dbReference type="Pfam" id="PF13676">
    <property type="entry name" value="TIR_2"/>
    <property type="match status" value="1"/>
</dbReference>
<dbReference type="InterPro" id="IPR035897">
    <property type="entry name" value="Toll_tir_struct_dom_sf"/>
</dbReference>
<keyword evidence="5" id="KW-1185">Reference proteome</keyword>
<keyword evidence="1" id="KW-0175">Coiled coil</keyword>
<name>A0A9D3YUW2_DREPO</name>
<comment type="caution">
    <text evidence="4">The sequence shown here is derived from an EMBL/GenBank/DDBJ whole genome shotgun (WGS) entry which is preliminary data.</text>
</comment>
<dbReference type="AlphaFoldDB" id="A0A9D3YUW2"/>
<dbReference type="GO" id="GO:0007165">
    <property type="term" value="P:signal transduction"/>
    <property type="evidence" value="ECO:0007669"/>
    <property type="project" value="InterPro"/>
</dbReference>
<gene>
    <name evidence="4" type="ORF">DPMN_067214</name>
</gene>
<evidence type="ECO:0000256" key="2">
    <source>
        <dbReference type="SAM" id="MobiDB-lite"/>
    </source>
</evidence>
<dbReference type="InterPro" id="IPR000157">
    <property type="entry name" value="TIR_dom"/>
</dbReference>
<evidence type="ECO:0000313" key="4">
    <source>
        <dbReference type="EMBL" id="KAH3707798.1"/>
    </source>
</evidence>
<dbReference type="PANTHER" id="PTHR47508">
    <property type="entry name" value="SAM DOMAIN-CONTAINING PROTEIN-RELATED"/>
    <property type="match status" value="1"/>
</dbReference>
<dbReference type="PANTHER" id="PTHR47508:SF3">
    <property type="entry name" value="TIR DOMAIN-CONTAINING PROTEIN"/>
    <property type="match status" value="1"/>
</dbReference>
<proteinExistence type="predicted"/>